<accession>A0A9N9BMN3</accession>
<comment type="caution">
    <text evidence="1">The sequence shown here is derived from an EMBL/GenBank/DDBJ whole genome shotgun (WGS) entry which is preliminary data.</text>
</comment>
<dbReference type="Proteomes" id="UP000789739">
    <property type="component" value="Unassembled WGS sequence"/>
</dbReference>
<name>A0A9N9BMN3_9GLOM</name>
<protein>
    <submittedName>
        <fullName evidence="1">274_t:CDS:1</fullName>
    </submittedName>
</protein>
<organism evidence="1 2">
    <name type="scientific">Paraglomus brasilianum</name>
    <dbReference type="NCBI Taxonomy" id="144538"/>
    <lineage>
        <taxon>Eukaryota</taxon>
        <taxon>Fungi</taxon>
        <taxon>Fungi incertae sedis</taxon>
        <taxon>Mucoromycota</taxon>
        <taxon>Glomeromycotina</taxon>
        <taxon>Glomeromycetes</taxon>
        <taxon>Paraglomerales</taxon>
        <taxon>Paraglomeraceae</taxon>
        <taxon>Paraglomus</taxon>
    </lineage>
</organism>
<reference evidence="1" key="1">
    <citation type="submission" date="2021-06" db="EMBL/GenBank/DDBJ databases">
        <authorList>
            <person name="Kallberg Y."/>
            <person name="Tangrot J."/>
            <person name="Rosling A."/>
        </authorList>
    </citation>
    <scope>NUCLEOTIDE SEQUENCE</scope>
    <source>
        <strain evidence="1">BR232B</strain>
    </source>
</reference>
<keyword evidence="2" id="KW-1185">Reference proteome</keyword>
<evidence type="ECO:0000313" key="1">
    <source>
        <dbReference type="EMBL" id="CAG8574245.1"/>
    </source>
</evidence>
<dbReference type="AlphaFoldDB" id="A0A9N9BMN3"/>
<sequence>MPRQAAVNLFLRLMDLNIDDAVIRFRRRNLKIRNVNERTRKLGSGVQL</sequence>
<evidence type="ECO:0000313" key="2">
    <source>
        <dbReference type="Proteomes" id="UP000789739"/>
    </source>
</evidence>
<gene>
    <name evidence="1" type="ORF">PBRASI_LOCUS6267</name>
</gene>
<dbReference type="EMBL" id="CAJVPI010000815">
    <property type="protein sequence ID" value="CAG8574245.1"/>
    <property type="molecule type" value="Genomic_DNA"/>
</dbReference>
<proteinExistence type="predicted"/>